<dbReference type="InterPro" id="IPR009056">
    <property type="entry name" value="Cyt_c-like_dom"/>
</dbReference>
<dbReference type="RefSeq" id="WP_145273755.1">
    <property type="nucleotide sequence ID" value="NZ_CP036426.1"/>
</dbReference>
<proteinExistence type="predicted"/>
<dbReference type="Proteomes" id="UP000317835">
    <property type="component" value="Chromosome"/>
</dbReference>
<dbReference type="Pfam" id="PF07587">
    <property type="entry name" value="PSD1"/>
    <property type="match status" value="1"/>
</dbReference>
<dbReference type="InterPro" id="IPR022655">
    <property type="entry name" value="DUF1553"/>
</dbReference>
<dbReference type="InterPro" id="IPR011444">
    <property type="entry name" value="DUF1549"/>
</dbReference>
<reference evidence="7 8" key="1">
    <citation type="submission" date="2019-02" db="EMBL/GenBank/DDBJ databases">
        <title>Deep-cultivation of Planctomycetes and their phenomic and genomic characterization uncovers novel biology.</title>
        <authorList>
            <person name="Wiegand S."/>
            <person name="Jogler M."/>
            <person name="Boedeker C."/>
            <person name="Pinto D."/>
            <person name="Vollmers J."/>
            <person name="Rivas-Marin E."/>
            <person name="Kohn T."/>
            <person name="Peeters S.H."/>
            <person name="Heuer A."/>
            <person name="Rast P."/>
            <person name="Oberbeckmann S."/>
            <person name="Bunk B."/>
            <person name="Jeske O."/>
            <person name="Meyerdierks A."/>
            <person name="Storesund J.E."/>
            <person name="Kallscheuer N."/>
            <person name="Luecker S."/>
            <person name="Lage O.M."/>
            <person name="Pohl T."/>
            <person name="Merkel B.J."/>
            <person name="Hornburger P."/>
            <person name="Mueller R.-W."/>
            <person name="Bruemmer F."/>
            <person name="Labrenz M."/>
            <person name="Spormann A.M."/>
            <person name="Op den Camp H."/>
            <person name="Overmann J."/>
            <person name="Amann R."/>
            <person name="Jetten M.S.M."/>
            <person name="Mascher T."/>
            <person name="Medema M.H."/>
            <person name="Devos D.P."/>
            <person name="Kaster A.-K."/>
            <person name="Ovreas L."/>
            <person name="Rohde M."/>
            <person name="Galperin M.Y."/>
            <person name="Jogler C."/>
        </authorList>
    </citation>
    <scope>NUCLEOTIDE SEQUENCE [LARGE SCALE GENOMIC DNA]</scope>
    <source>
        <strain evidence="7 8">ElP</strain>
    </source>
</reference>
<dbReference type="EMBL" id="CP036426">
    <property type="protein sequence ID" value="QDV36836.1"/>
    <property type="molecule type" value="Genomic_DNA"/>
</dbReference>
<keyword evidence="1 4" id="KW-0349">Heme</keyword>
<evidence type="ECO:0000256" key="1">
    <source>
        <dbReference type="ARBA" id="ARBA00022617"/>
    </source>
</evidence>
<dbReference type="InterPro" id="IPR011429">
    <property type="entry name" value="Cyt_c_Planctomycete-type"/>
</dbReference>
<name>A0A518H7U2_9BACT</name>
<dbReference type="PROSITE" id="PS51007">
    <property type="entry name" value="CYTC"/>
    <property type="match status" value="1"/>
</dbReference>
<evidence type="ECO:0000256" key="3">
    <source>
        <dbReference type="ARBA" id="ARBA00023004"/>
    </source>
</evidence>
<evidence type="ECO:0000256" key="5">
    <source>
        <dbReference type="SAM" id="MobiDB-lite"/>
    </source>
</evidence>
<feature type="compositionally biased region" description="Basic and acidic residues" evidence="5">
    <location>
        <begin position="523"/>
        <end position="534"/>
    </location>
</feature>
<dbReference type="Pfam" id="PF07635">
    <property type="entry name" value="PSCyt1"/>
    <property type="match status" value="1"/>
</dbReference>
<dbReference type="GO" id="GO:0046872">
    <property type="term" value="F:metal ion binding"/>
    <property type="evidence" value="ECO:0007669"/>
    <property type="project" value="UniProtKB-KW"/>
</dbReference>
<dbReference type="Pfam" id="PF07583">
    <property type="entry name" value="PSCyt2"/>
    <property type="match status" value="1"/>
</dbReference>
<keyword evidence="8" id="KW-1185">Reference proteome</keyword>
<dbReference type="AlphaFoldDB" id="A0A518H7U2"/>
<dbReference type="OrthoDB" id="289126at2"/>
<feature type="domain" description="Cytochrome c" evidence="6">
    <location>
        <begin position="31"/>
        <end position="117"/>
    </location>
</feature>
<dbReference type="GO" id="GO:0020037">
    <property type="term" value="F:heme binding"/>
    <property type="evidence" value="ECO:0007669"/>
    <property type="project" value="InterPro"/>
</dbReference>
<dbReference type="KEGG" id="tpla:ElP_47650"/>
<evidence type="ECO:0000313" key="8">
    <source>
        <dbReference type="Proteomes" id="UP000317835"/>
    </source>
</evidence>
<sequence>MRRLPIAIGGLILVLAHPGSQMQARAMGGGPDFEAVRVVFKTRCLRCHGADDPAAGLDLRTLDTLNLGSELGPVVEPGSPEGSVLWDRVSIGEMPPDGPPLPDRQIQLIRSWIAAGAPGGDRGGGAGDLDRVPDARAIDVGTLDAMVADRLGASPDLPRAGRTTDEVFLRRASIDLTGRPPTPEELHAFLDDDDPDKRARAIDALLDRPEFGASWASYWSDTIRHRVPPPELTFLDYDPFEGWLADRLNQDEPWDRVVRAILAAEGTVADRPELAFVAFHQADPVKLAAETSRVFLGLQIQCAQCHDHKFDHWTRDQFHGLAAFFGRTKTKLSQNDPGPTVVEDAGKGEYWMPNLEDPTQAGTVMAPTFLDGRSTGLGAPDADRRALLAFAVTDPENPWFARAFANRAWARLTGRGFFEPVDNMAASQRHDWPEVHDALAGHFAYTGFDVKGLLRLIMNTDYYQRRLPVEVERGAPPYGIAAPRRLGGDELFEALVRALELPDVSPPKVEPTKEIRFPPPPRSTRDLVADRNDFDPSLCPEEIPRTIGQAMMLMNFDQIQARIDADPGAETPLSRLLGEEPDDRRAFTRLFERVMARRPTGREVEIALEHVASAGDRAVAFEDLLWSLINSAEFSTRR</sequence>
<gene>
    <name evidence="7" type="ORF">ElP_47650</name>
</gene>
<protein>
    <submittedName>
        <fullName evidence="7">Planctomycete cytochrome C</fullName>
    </submittedName>
</protein>
<evidence type="ECO:0000313" key="7">
    <source>
        <dbReference type="EMBL" id="QDV36836.1"/>
    </source>
</evidence>
<dbReference type="SUPFAM" id="SSF46626">
    <property type="entry name" value="Cytochrome c"/>
    <property type="match status" value="1"/>
</dbReference>
<accession>A0A518H7U2</accession>
<dbReference type="InterPro" id="IPR036909">
    <property type="entry name" value="Cyt_c-like_dom_sf"/>
</dbReference>
<keyword evidence="3 4" id="KW-0408">Iron</keyword>
<keyword evidence="2 4" id="KW-0479">Metal-binding</keyword>
<dbReference type="PANTHER" id="PTHR35889">
    <property type="entry name" value="CYCLOINULO-OLIGOSACCHARIDE FRUCTANOTRANSFERASE-RELATED"/>
    <property type="match status" value="1"/>
</dbReference>
<organism evidence="7 8">
    <name type="scientific">Tautonia plasticadhaerens</name>
    <dbReference type="NCBI Taxonomy" id="2527974"/>
    <lineage>
        <taxon>Bacteria</taxon>
        <taxon>Pseudomonadati</taxon>
        <taxon>Planctomycetota</taxon>
        <taxon>Planctomycetia</taxon>
        <taxon>Isosphaerales</taxon>
        <taxon>Isosphaeraceae</taxon>
        <taxon>Tautonia</taxon>
    </lineage>
</organism>
<evidence type="ECO:0000259" key="6">
    <source>
        <dbReference type="PROSITE" id="PS51007"/>
    </source>
</evidence>
<dbReference type="GO" id="GO:0009055">
    <property type="term" value="F:electron transfer activity"/>
    <property type="evidence" value="ECO:0007669"/>
    <property type="project" value="InterPro"/>
</dbReference>
<feature type="region of interest" description="Disordered" evidence="5">
    <location>
        <begin position="507"/>
        <end position="535"/>
    </location>
</feature>
<evidence type="ECO:0000256" key="4">
    <source>
        <dbReference type="PROSITE-ProRule" id="PRU00433"/>
    </source>
</evidence>
<evidence type="ECO:0000256" key="2">
    <source>
        <dbReference type="ARBA" id="ARBA00022723"/>
    </source>
</evidence>
<dbReference type="PANTHER" id="PTHR35889:SF3">
    <property type="entry name" value="F-BOX DOMAIN-CONTAINING PROTEIN"/>
    <property type="match status" value="1"/>
</dbReference>